<dbReference type="EMBL" id="BSXT01001814">
    <property type="protein sequence ID" value="GMF45411.1"/>
    <property type="molecule type" value="Genomic_DNA"/>
</dbReference>
<dbReference type="Gene3D" id="3.30.420.10">
    <property type="entry name" value="Ribonuclease H-like superfamily/Ribonuclease H"/>
    <property type="match status" value="1"/>
</dbReference>
<reference evidence="2" key="1">
    <citation type="submission" date="2023-04" db="EMBL/GenBank/DDBJ databases">
        <title>Phytophthora fragariaefolia NBRC 109709.</title>
        <authorList>
            <person name="Ichikawa N."/>
            <person name="Sato H."/>
            <person name="Tonouchi N."/>
        </authorList>
    </citation>
    <scope>NUCLEOTIDE SEQUENCE</scope>
    <source>
        <strain evidence="2">NBRC 109709</strain>
    </source>
</reference>
<dbReference type="Proteomes" id="UP001165121">
    <property type="component" value="Unassembled WGS sequence"/>
</dbReference>
<evidence type="ECO:0000256" key="1">
    <source>
        <dbReference type="SAM" id="MobiDB-lite"/>
    </source>
</evidence>
<organism evidence="2 3">
    <name type="scientific">Phytophthora fragariaefolia</name>
    <dbReference type="NCBI Taxonomy" id="1490495"/>
    <lineage>
        <taxon>Eukaryota</taxon>
        <taxon>Sar</taxon>
        <taxon>Stramenopiles</taxon>
        <taxon>Oomycota</taxon>
        <taxon>Peronosporomycetes</taxon>
        <taxon>Peronosporales</taxon>
        <taxon>Peronosporaceae</taxon>
        <taxon>Phytophthora</taxon>
    </lineage>
</organism>
<keyword evidence="3" id="KW-1185">Reference proteome</keyword>
<protein>
    <submittedName>
        <fullName evidence="2">Unnamed protein product</fullName>
    </submittedName>
</protein>
<accession>A0A9W7CWD7</accession>
<comment type="caution">
    <text evidence="2">The sequence shown here is derived from an EMBL/GenBank/DDBJ whole genome shotgun (WGS) entry which is preliminary data.</text>
</comment>
<feature type="region of interest" description="Disordered" evidence="1">
    <location>
        <begin position="602"/>
        <end position="624"/>
    </location>
</feature>
<dbReference type="InterPro" id="IPR036397">
    <property type="entry name" value="RNaseH_sf"/>
</dbReference>
<dbReference type="AlphaFoldDB" id="A0A9W7CWD7"/>
<proteinExistence type="predicted"/>
<dbReference type="OrthoDB" id="146832at2759"/>
<sequence>MTRLQSVQYTREPTDTTHVEKQVGDGSVLDANTHNASGGWAFHDDSGTVLLGKLRIHWSDITSTRCELHALLAGIIAGGDQGARICDNKSAIHILLLARRLASSEDTFLPYRNPHRIEIRSLSKLMQPNVTFTANWVRSHQEHTSTDNEVLRRGRDALALADEPAKRSHTARMQSSYVEWLDMDTYMLMDEEGRLVFGNTRTCLLKRAYRSLKRGWLQKHQTKADHRQVLLNDDVSMTHSGGWDQQLQRFYWRAKSSTLHTNAVKHRMDPRWSNLCPMCGVEEDTHDHRFGLSDSIHPCDGLDQLSISLRRVHHALEKSLWKPDQALFIPLLGHEIAAMSGLPTRPQWSDGSTSSAIWSIMVQLCGDLWVHATLLDWLGLPTRESQHNALVHALRNEISRPKLAPAGRIFPHYLCAAIQTIHPQVRLYDAQLSQWTLSWAGASFEGISDATVLTGLQHLLNPEQVRVWWIDDMYVPRTEDWWEAFRDKYERQSHPTGIRRTYWIGTYETTPGHATAESLRVTWVVQIPAGKLKIRTDLSVVQHQQRPQLKEHIRQELKTYLGRGDRPGDREYSIVSPYTGGVATSARPMLFGVMVSRGRHFDNSERPPMVSSYLRSRGCQPERG</sequence>
<dbReference type="GO" id="GO:0003676">
    <property type="term" value="F:nucleic acid binding"/>
    <property type="evidence" value="ECO:0007669"/>
    <property type="project" value="InterPro"/>
</dbReference>
<name>A0A9W7CWD7_9STRA</name>
<gene>
    <name evidence="2" type="ORF">Pfra01_001624400</name>
</gene>
<evidence type="ECO:0000313" key="2">
    <source>
        <dbReference type="EMBL" id="GMF45411.1"/>
    </source>
</evidence>
<evidence type="ECO:0000313" key="3">
    <source>
        <dbReference type="Proteomes" id="UP001165121"/>
    </source>
</evidence>